<dbReference type="EMBL" id="DS268113">
    <property type="protein sequence ID" value="KMM71585.1"/>
    <property type="molecule type" value="Genomic_DNA"/>
</dbReference>
<organism evidence="1 2">
    <name type="scientific">Coccidioides posadasii RMSCC 3488</name>
    <dbReference type="NCBI Taxonomy" id="454284"/>
    <lineage>
        <taxon>Eukaryota</taxon>
        <taxon>Fungi</taxon>
        <taxon>Dikarya</taxon>
        <taxon>Ascomycota</taxon>
        <taxon>Pezizomycotina</taxon>
        <taxon>Eurotiomycetes</taxon>
        <taxon>Eurotiomycetidae</taxon>
        <taxon>Onygenales</taxon>
        <taxon>Onygenaceae</taxon>
        <taxon>Coccidioides</taxon>
    </lineage>
</organism>
<dbReference type="VEuPathDB" id="FungiDB:CPAG_07888"/>
<reference evidence="1 2" key="1">
    <citation type="submission" date="2007-06" db="EMBL/GenBank/DDBJ databases">
        <title>The Genome Sequence of Coccidioides posadasii RMSCC_3488.</title>
        <authorList>
            <consortium name="Coccidioides Genome Resources Consortium"/>
            <consortium name="The Broad Institute Genome Sequencing Platform"/>
            <person name="Henn M.R."/>
            <person name="Sykes S."/>
            <person name="Young S."/>
            <person name="Jaffe D."/>
            <person name="Berlin A."/>
            <person name="Alvarez P."/>
            <person name="Butler J."/>
            <person name="Gnerre S."/>
            <person name="Grabherr M."/>
            <person name="Mauceli E."/>
            <person name="Brockman W."/>
            <person name="Kodira C."/>
            <person name="Alvarado L."/>
            <person name="Zeng Q."/>
            <person name="Crawford M."/>
            <person name="Antoine C."/>
            <person name="Devon K."/>
            <person name="Galgiani J."/>
            <person name="Orsborn K."/>
            <person name="Lewis M.L."/>
            <person name="Nusbaum C."/>
            <person name="Galagan J."/>
            <person name="Birren B."/>
        </authorList>
    </citation>
    <scope>NUCLEOTIDE SEQUENCE [LARGE SCALE GENOMIC DNA]</scope>
    <source>
        <strain evidence="1 2">RMSCC 3488</strain>
    </source>
</reference>
<dbReference type="Proteomes" id="UP000054567">
    <property type="component" value="Unassembled WGS sequence"/>
</dbReference>
<protein>
    <submittedName>
        <fullName evidence="1">Uncharacterized protein</fullName>
    </submittedName>
</protein>
<dbReference type="AlphaFoldDB" id="A0A0J6FQ42"/>
<sequence length="106" mass="12152">MSQSTSRVLAFPENGNVLGHPGLDTDYFRLGMQTQKARIKENKAHFTPWLGKVRRRILLREWFIVRMDVWPVVNLSQTEEIRRFSLFAAAATSTDECCPLDIAGWG</sequence>
<proteinExistence type="predicted"/>
<accession>A0A0J6FQ42</accession>
<reference evidence="2" key="2">
    <citation type="journal article" date="2009" name="Genome Res.">
        <title>Comparative genomic analyses of the human fungal pathogens Coccidioides and their relatives.</title>
        <authorList>
            <person name="Sharpton T.J."/>
            <person name="Stajich J.E."/>
            <person name="Rounsley S.D."/>
            <person name="Gardner M.J."/>
            <person name="Wortman J.R."/>
            <person name="Jordar V.S."/>
            <person name="Maiti R."/>
            <person name="Kodira C.D."/>
            <person name="Neafsey D.E."/>
            <person name="Zeng Q."/>
            <person name="Hung C.-Y."/>
            <person name="McMahan C."/>
            <person name="Muszewska A."/>
            <person name="Grynberg M."/>
            <person name="Mandel M.A."/>
            <person name="Kellner E.M."/>
            <person name="Barker B.M."/>
            <person name="Galgiani J.N."/>
            <person name="Orbach M.J."/>
            <person name="Kirkland T.N."/>
            <person name="Cole G.T."/>
            <person name="Henn M.R."/>
            <person name="Birren B.W."/>
            <person name="Taylor J.W."/>
        </authorList>
    </citation>
    <scope>NUCLEOTIDE SEQUENCE [LARGE SCALE GENOMIC DNA]</scope>
    <source>
        <strain evidence="2">RMSCC 3488</strain>
    </source>
</reference>
<evidence type="ECO:0000313" key="2">
    <source>
        <dbReference type="Proteomes" id="UP000054567"/>
    </source>
</evidence>
<name>A0A0J6FQ42_COCPO</name>
<evidence type="ECO:0000313" key="1">
    <source>
        <dbReference type="EMBL" id="KMM71585.1"/>
    </source>
</evidence>
<gene>
    <name evidence="1" type="ORF">CPAG_07888</name>
</gene>
<reference evidence="2" key="3">
    <citation type="journal article" date="2010" name="Genome Res.">
        <title>Population genomic sequencing of Coccidioides fungi reveals recent hybridization and transposon control.</title>
        <authorList>
            <person name="Neafsey D.E."/>
            <person name="Barker B.M."/>
            <person name="Sharpton T.J."/>
            <person name="Stajich J.E."/>
            <person name="Park D.J."/>
            <person name="Whiston E."/>
            <person name="Hung C.-Y."/>
            <person name="McMahan C."/>
            <person name="White J."/>
            <person name="Sykes S."/>
            <person name="Heiman D."/>
            <person name="Young S."/>
            <person name="Zeng Q."/>
            <person name="Abouelleil A."/>
            <person name="Aftuck L."/>
            <person name="Bessette D."/>
            <person name="Brown A."/>
            <person name="FitzGerald M."/>
            <person name="Lui A."/>
            <person name="Macdonald J.P."/>
            <person name="Priest M."/>
            <person name="Orbach M.J."/>
            <person name="Galgiani J.N."/>
            <person name="Kirkland T.N."/>
            <person name="Cole G.T."/>
            <person name="Birren B.W."/>
            <person name="Henn M.R."/>
            <person name="Taylor J.W."/>
            <person name="Rounsley S.D."/>
        </authorList>
    </citation>
    <scope>NUCLEOTIDE SEQUENCE [LARGE SCALE GENOMIC DNA]</scope>
    <source>
        <strain evidence="2">RMSCC 3488</strain>
    </source>
</reference>